<keyword evidence="3" id="KW-1185">Reference proteome</keyword>
<dbReference type="Gene3D" id="2.20.110.10">
    <property type="entry name" value="Histone H3 K4-specific methyltransferase SET7/9 N-terminal domain"/>
    <property type="match status" value="2"/>
</dbReference>
<evidence type="ECO:0000256" key="1">
    <source>
        <dbReference type="ARBA" id="ARBA00022737"/>
    </source>
</evidence>
<gene>
    <name evidence="2" type="ORF">AW14_03130</name>
</gene>
<dbReference type="AlphaFoldDB" id="A0A0C5VUH6"/>
<evidence type="ECO:0000313" key="2">
    <source>
        <dbReference type="EMBL" id="AJR02781.1"/>
    </source>
</evidence>
<accession>A0A0C5VUH6</accession>
<dbReference type="InterPro" id="IPR003409">
    <property type="entry name" value="MORN"/>
</dbReference>
<dbReference type="HOGENOM" id="CLU_402187_0_0_10"/>
<organism evidence="2 3">
    <name type="scientific">Siansivirga zeaxanthinifaciens CC-SAMT-1</name>
    <dbReference type="NCBI Taxonomy" id="1454006"/>
    <lineage>
        <taxon>Bacteria</taxon>
        <taxon>Pseudomonadati</taxon>
        <taxon>Bacteroidota</taxon>
        <taxon>Flavobacteriia</taxon>
        <taxon>Flavobacteriales</taxon>
        <taxon>Flavobacteriaceae</taxon>
        <taxon>Siansivirga</taxon>
    </lineage>
</organism>
<dbReference type="PATRIC" id="fig|1454006.5.peg.601"/>
<dbReference type="PANTHER" id="PTHR23084">
    <property type="entry name" value="PHOSPHATIDYLINOSITOL-4-PHOSPHATE 5-KINASE RELATED"/>
    <property type="match status" value="1"/>
</dbReference>
<name>A0A0C5VUH6_9FLAO</name>
<dbReference type="Proteomes" id="UP000032229">
    <property type="component" value="Chromosome"/>
</dbReference>
<dbReference type="RefSeq" id="WP_052647414.1">
    <property type="nucleotide sequence ID" value="NZ_CP007202.1"/>
</dbReference>
<dbReference type="PANTHER" id="PTHR23084:SF263">
    <property type="entry name" value="MORN REPEAT-CONTAINING PROTEIN 1"/>
    <property type="match status" value="1"/>
</dbReference>
<dbReference type="SMART" id="SM00698">
    <property type="entry name" value="MORN"/>
    <property type="match status" value="6"/>
</dbReference>
<proteinExistence type="predicted"/>
<keyword evidence="1" id="KW-0677">Repeat</keyword>
<reference evidence="2 3" key="1">
    <citation type="submission" date="2014-02" db="EMBL/GenBank/DDBJ databases">
        <authorList>
            <person name="Young C.-C."/>
            <person name="Hameed A."/>
            <person name="Huang H.-C."/>
            <person name="Shahina M."/>
        </authorList>
    </citation>
    <scope>NUCLEOTIDE SEQUENCE [LARGE SCALE GENOMIC DNA]</scope>
    <source>
        <strain evidence="2 3">CC-SAMT-1</strain>
    </source>
</reference>
<evidence type="ECO:0000313" key="3">
    <source>
        <dbReference type="Proteomes" id="UP000032229"/>
    </source>
</evidence>
<protein>
    <submittedName>
        <fullName evidence="2">MORN motif</fullName>
    </submittedName>
</protein>
<dbReference type="EMBL" id="CP007202">
    <property type="protein sequence ID" value="AJR02781.1"/>
    <property type="molecule type" value="Genomic_DNA"/>
</dbReference>
<dbReference type="SUPFAM" id="SSF82185">
    <property type="entry name" value="Histone H3 K4-specific methyltransferase SET7/9 N-terminal domain"/>
    <property type="match status" value="2"/>
</dbReference>
<dbReference type="STRING" id="1454006.AW14_03130"/>
<sequence>MLKKIDWQNAPKNPLGFKYKKEHFNLKGDIYASNDMVFDKSGNLIYNFETQYYYDKSGRIIGNNYNDELTYDAKGNINMYKYNSGNANFYNYNDENLLVFEKSTYGDETTYTYDSKNRIIKSTINRKGELYSEYHYSYSKIGDTVVITSNYKFASSPKQYTATYYYLDGYLVKEKLDSVEHNYTILKDSKGNKIDFYTTNKPNENRYKTLNRYYSDINKPIKLELGYYKPTYNTKLDKILTTYVNGNQAFDIVISEGVKPNEKVFYDGLTQTYYAVPNVIKENHSIHTRIPLTQILSKGTPYLSYAYDGKFINYVDGFNRVKSREFAFLGPHMVDYRVDKKVGRTYVIKNYQNIKEQEVKEMSLFTTDTTSVLYTRDLVKDKFFIIVKGKHIDYKNARLEYLNNGDPVIFVNNTPMYVLKGFKTATHEAILLGKIYEDELKNQQSNITEKNTTETTNTTSTETCISGNCTNGFGELKTVNNSTYTGFFSNGKAMGYGKEVYQDGSFYTGEFQNGLRNGFGMYTWNSDGQYYIGQWKDGKQHGYGYFKKGTEVLQAGYYENAKQTRNMLTQNYKNKQAVGNCIGDCANGFGYYKYSNNDSYVGFFTNNKRNYVGAYTWASGNVFIGEINYDLFNGQGIEYYKSAETTYYGEFVSGKRHGKGAYFAKNGTPISKGYWENGVLKTSY</sequence>
<dbReference type="OrthoDB" id="1452958at2"/>
<dbReference type="KEGG" id="sze:AW14_03130"/>
<dbReference type="Pfam" id="PF02493">
    <property type="entry name" value="MORN"/>
    <property type="match status" value="6"/>
</dbReference>